<comment type="caution">
    <text evidence="3">The sequence shown here is derived from an EMBL/GenBank/DDBJ whole genome shotgun (WGS) entry which is preliminary data.</text>
</comment>
<protein>
    <recommendedName>
        <fullName evidence="2">UspA domain-containing protein</fullName>
    </recommendedName>
</protein>
<dbReference type="SUPFAM" id="SSF52402">
    <property type="entry name" value="Adenine nucleotide alpha hydrolases-like"/>
    <property type="match status" value="2"/>
</dbReference>
<organism evidence="3 4">
    <name type="scientific">Streptomyces regalis</name>
    <dbReference type="NCBI Taxonomy" id="68262"/>
    <lineage>
        <taxon>Bacteria</taxon>
        <taxon>Bacillati</taxon>
        <taxon>Actinomycetota</taxon>
        <taxon>Actinomycetes</taxon>
        <taxon>Kitasatosporales</taxon>
        <taxon>Streptomycetaceae</taxon>
        <taxon>Streptomyces</taxon>
    </lineage>
</organism>
<gene>
    <name evidence="3" type="ORF">ADL12_36305</name>
</gene>
<dbReference type="PANTHER" id="PTHR46268:SF6">
    <property type="entry name" value="UNIVERSAL STRESS PROTEIN UP12"/>
    <property type="match status" value="1"/>
</dbReference>
<dbReference type="InterPro" id="IPR006016">
    <property type="entry name" value="UspA"/>
</dbReference>
<dbReference type="EMBL" id="LLZG01000375">
    <property type="protein sequence ID" value="KUL24589.1"/>
    <property type="molecule type" value="Genomic_DNA"/>
</dbReference>
<dbReference type="RefSeq" id="WP_062710640.1">
    <property type="nucleotide sequence ID" value="NZ_LLZG01000375.1"/>
</dbReference>
<evidence type="ECO:0000259" key="2">
    <source>
        <dbReference type="Pfam" id="PF00582"/>
    </source>
</evidence>
<proteinExistence type="inferred from homology"/>
<dbReference type="Proteomes" id="UP000053923">
    <property type="component" value="Unassembled WGS sequence"/>
</dbReference>
<reference evidence="4" key="1">
    <citation type="submission" date="2015-10" db="EMBL/GenBank/DDBJ databases">
        <authorList>
            <person name="Ju K.-S."/>
            <person name="Doroghazi J.R."/>
            <person name="Metcalf W.W."/>
        </authorList>
    </citation>
    <scope>NUCLEOTIDE SEQUENCE [LARGE SCALE GENOMIC DNA]</scope>
    <source>
        <strain evidence="4">NRRL 3151</strain>
    </source>
</reference>
<keyword evidence="4" id="KW-1185">Reference proteome</keyword>
<dbReference type="OrthoDB" id="3174546at2"/>
<evidence type="ECO:0000313" key="3">
    <source>
        <dbReference type="EMBL" id="KUL24589.1"/>
    </source>
</evidence>
<feature type="domain" description="UspA" evidence="2">
    <location>
        <begin position="142"/>
        <end position="277"/>
    </location>
</feature>
<evidence type="ECO:0000256" key="1">
    <source>
        <dbReference type="ARBA" id="ARBA00008791"/>
    </source>
</evidence>
<dbReference type="InterPro" id="IPR014729">
    <property type="entry name" value="Rossmann-like_a/b/a_fold"/>
</dbReference>
<sequence>MSGPVVVGVDRTWSSATAVEVAAREAERRGVGLRPAYALSWPSRHVPSGVPPWDPDGADLRDLVNSALTAAERRARSVAPTVEITHEVLVGDPGTVLEAASRHASLTVVGSRRRSRLGRLLPGSAAGRLVAHGRCPVLVVHEGSPAERGVAARFAFAEASARGADLVALRAHGPWTVRSHHEPAVALSGTYDEQHFGDHAKPVPDGALSTLREKYPNVRVHRRQVRGRTSSALVDASAEAGLVVVGAPGRDGIAGLLTGSTSQTLLRHARCPVAVVRSGKD</sequence>
<dbReference type="Gene3D" id="3.40.50.620">
    <property type="entry name" value="HUPs"/>
    <property type="match status" value="2"/>
</dbReference>
<comment type="similarity">
    <text evidence="1">Belongs to the universal stress protein A family.</text>
</comment>
<evidence type="ECO:0000313" key="4">
    <source>
        <dbReference type="Proteomes" id="UP000053923"/>
    </source>
</evidence>
<accession>A0A101JD41</accession>
<dbReference type="PRINTS" id="PR01438">
    <property type="entry name" value="UNVRSLSTRESS"/>
</dbReference>
<name>A0A101JD41_9ACTN</name>
<dbReference type="AlphaFoldDB" id="A0A101JD41"/>
<dbReference type="PANTHER" id="PTHR46268">
    <property type="entry name" value="STRESS RESPONSE PROTEIN NHAX"/>
    <property type="match status" value="1"/>
</dbReference>
<dbReference type="Pfam" id="PF00582">
    <property type="entry name" value="Usp"/>
    <property type="match status" value="2"/>
</dbReference>
<dbReference type="InterPro" id="IPR006015">
    <property type="entry name" value="Universal_stress_UspA"/>
</dbReference>
<feature type="domain" description="UspA" evidence="2">
    <location>
        <begin position="2"/>
        <end position="141"/>
    </location>
</feature>